<name>A0A432YC94_9GAMM</name>
<dbReference type="RefSeq" id="WP_157981051.1">
    <property type="nucleotide sequence ID" value="NZ_PIPY01000003.1"/>
</dbReference>
<dbReference type="EMBL" id="PIPY01000003">
    <property type="protein sequence ID" value="RUO62651.1"/>
    <property type="molecule type" value="Genomic_DNA"/>
</dbReference>
<keyword evidence="4" id="KW-1185">Reference proteome</keyword>
<evidence type="ECO:0000313" key="3">
    <source>
        <dbReference type="EMBL" id="RUO62651.1"/>
    </source>
</evidence>
<dbReference type="InterPro" id="IPR001584">
    <property type="entry name" value="Integrase_cat-core"/>
</dbReference>
<dbReference type="GO" id="GO:0015074">
    <property type="term" value="P:DNA integration"/>
    <property type="evidence" value="ECO:0007669"/>
    <property type="project" value="InterPro"/>
</dbReference>
<dbReference type="OrthoDB" id="9774685at2"/>
<evidence type="ECO:0000313" key="2">
    <source>
        <dbReference type="EMBL" id="RUO58628.1"/>
    </source>
</evidence>
<sequence length="48" mass="5662">YVYLNDRPDAATVLTKLAEWFEDYNNYHPHSGLKMMSPREYRALKVAS</sequence>
<feature type="non-terminal residue" evidence="2">
    <location>
        <position position="1"/>
    </location>
</feature>
<gene>
    <name evidence="3" type="ORF">CWI71_04255</name>
    <name evidence="2" type="ORF">CWI71_10845</name>
</gene>
<comment type="caution">
    <text evidence="2">The sequence shown here is derived from an EMBL/GenBank/DDBJ whole genome shotgun (WGS) entry which is preliminary data.</text>
</comment>
<dbReference type="SUPFAM" id="SSF53098">
    <property type="entry name" value="Ribonuclease H-like"/>
    <property type="match status" value="1"/>
</dbReference>
<reference evidence="2" key="1">
    <citation type="journal article" date="2011" name="Front. Microbiol.">
        <title>Genomic signatures of strain selection and enhancement in Bacillus atrophaeus var. globigii, a historical biowarfare simulant.</title>
        <authorList>
            <person name="Gibbons H.S."/>
            <person name="Broomall S.M."/>
            <person name="McNew L.A."/>
            <person name="Daligault H."/>
            <person name="Chapman C."/>
            <person name="Bruce D."/>
            <person name="Karavis M."/>
            <person name="Krepps M."/>
            <person name="McGregor P.A."/>
            <person name="Hong C."/>
            <person name="Park K.H."/>
            <person name="Akmal A."/>
            <person name="Feldman A."/>
            <person name="Lin J.S."/>
            <person name="Chang W.E."/>
            <person name="Higgs B.W."/>
            <person name="Demirev P."/>
            <person name="Lindquist J."/>
            <person name="Liem A."/>
            <person name="Fochler E."/>
            <person name="Read T.D."/>
            <person name="Tapia R."/>
            <person name="Johnson S."/>
            <person name="Bishop-Lilly K.A."/>
            <person name="Detter C."/>
            <person name="Han C."/>
            <person name="Sozhamannan S."/>
            <person name="Rosenzweig C.N."/>
            <person name="Skowronski E.W."/>
        </authorList>
    </citation>
    <scope>NUCLEOTIDE SEQUENCE [LARGE SCALE GENOMIC DNA]</scope>
    <source>
        <strain evidence="2">CVS-6</strain>
    </source>
</reference>
<dbReference type="Pfam" id="PF13683">
    <property type="entry name" value="rve_3"/>
    <property type="match status" value="1"/>
</dbReference>
<accession>A0A432YC94</accession>
<evidence type="ECO:0000259" key="1">
    <source>
        <dbReference type="Pfam" id="PF13683"/>
    </source>
</evidence>
<dbReference type="EMBL" id="PIPY01000011">
    <property type="protein sequence ID" value="RUO58628.1"/>
    <property type="molecule type" value="Genomic_DNA"/>
</dbReference>
<organism evidence="2 4">
    <name type="scientific">Pseudidiomarina insulisalsae</name>
    <dbReference type="NCBI Taxonomy" id="575789"/>
    <lineage>
        <taxon>Bacteria</taxon>
        <taxon>Pseudomonadati</taxon>
        <taxon>Pseudomonadota</taxon>
        <taxon>Gammaproteobacteria</taxon>
        <taxon>Alteromonadales</taxon>
        <taxon>Idiomarinaceae</taxon>
        <taxon>Pseudidiomarina</taxon>
    </lineage>
</organism>
<dbReference type="Proteomes" id="UP000288259">
    <property type="component" value="Unassembled WGS sequence"/>
</dbReference>
<dbReference type="InterPro" id="IPR012337">
    <property type="entry name" value="RNaseH-like_sf"/>
</dbReference>
<reference evidence="4" key="2">
    <citation type="journal article" date="2018" name="Front. Microbiol.">
        <title>Genome-Based Analysis Reveals the Taxonomy and Diversity of the Family Idiomarinaceae.</title>
        <authorList>
            <person name="Liu Y."/>
            <person name="Lai Q."/>
            <person name="Shao Z."/>
        </authorList>
    </citation>
    <scope>NUCLEOTIDE SEQUENCE [LARGE SCALE GENOMIC DNA]</scope>
    <source>
        <strain evidence="4">CVS-6</strain>
    </source>
</reference>
<feature type="domain" description="Integrase catalytic" evidence="1">
    <location>
        <begin position="7"/>
        <end position="38"/>
    </location>
</feature>
<protein>
    <submittedName>
        <fullName evidence="2">IS3 family transposase</fullName>
    </submittedName>
</protein>
<evidence type="ECO:0000313" key="4">
    <source>
        <dbReference type="Proteomes" id="UP000288259"/>
    </source>
</evidence>
<dbReference type="AlphaFoldDB" id="A0A432YC94"/>
<proteinExistence type="predicted"/>